<dbReference type="InterPro" id="IPR003305">
    <property type="entry name" value="CenC_carb-bd"/>
</dbReference>
<comment type="caution">
    <text evidence="4">The sequence shown here is derived from an EMBL/GenBank/DDBJ whole genome shotgun (WGS) entry which is preliminary data.</text>
</comment>
<dbReference type="InterPro" id="IPR008979">
    <property type="entry name" value="Galactose-bd-like_sf"/>
</dbReference>
<keyword evidence="2" id="KW-0732">Signal</keyword>
<evidence type="ECO:0000256" key="2">
    <source>
        <dbReference type="SAM" id="SignalP"/>
    </source>
</evidence>
<dbReference type="EMBL" id="NBXE01000008">
    <property type="protein sequence ID" value="RFA28737.1"/>
    <property type="molecule type" value="Genomic_DNA"/>
</dbReference>
<feature type="signal peptide" evidence="2">
    <location>
        <begin position="1"/>
        <end position="23"/>
    </location>
</feature>
<proteinExistence type="predicted"/>
<evidence type="ECO:0000313" key="5">
    <source>
        <dbReference type="Proteomes" id="UP000257080"/>
    </source>
</evidence>
<feature type="chain" id="PRO_5039223926" description="CBM-cenC domain-containing protein" evidence="2">
    <location>
        <begin position="24"/>
        <end position="714"/>
    </location>
</feature>
<dbReference type="SUPFAM" id="SSF49785">
    <property type="entry name" value="Galactose-binding domain-like"/>
    <property type="match status" value="2"/>
</dbReference>
<organism evidence="4 5">
    <name type="scientific">Subtercola boreus</name>
    <dbReference type="NCBI Taxonomy" id="120213"/>
    <lineage>
        <taxon>Bacteria</taxon>
        <taxon>Bacillati</taxon>
        <taxon>Actinomycetota</taxon>
        <taxon>Actinomycetes</taxon>
        <taxon>Micrococcales</taxon>
        <taxon>Microbacteriaceae</taxon>
        <taxon>Subtercola</taxon>
    </lineage>
</organism>
<evidence type="ECO:0000256" key="1">
    <source>
        <dbReference type="ARBA" id="ARBA00022801"/>
    </source>
</evidence>
<protein>
    <recommendedName>
        <fullName evidence="3">CBM-cenC domain-containing protein</fullName>
    </recommendedName>
</protein>
<evidence type="ECO:0000313" key="4">
    <source>
        <dbReference type="EMBL" id="RFA28737.1"/>
    </source>
</evidence>
<dbReference type="RefSeq" id="WP_116417534.1">
    <property type="nucleotide sequence ID" value="NZ_NBXC01000008.1"/>
</dbReference>
<dbReference type="AlphaFoldDB" id="A0A3E0WE43"/>
<accession>A0A3E0WE43</accession>
<keyword evidence="1" id="KW-0378">Hydrolase</keyword>
<dbReference type="Pfam" id="PF02018">
    <property type="entry name" value="CBM_4_9"/>
    <property type="match status" value="1"/>
</dbReference>
<dbReference type="OrthoDB" id="9764271at2"/>
<evidence type="ECO:0000259" key="3">
    <source>
        <dbReference type="Pfam" id="PF02018"/>
    </source>
</evidence>
<dbReference type="GO" id="GO:0016798">
    <property type="term" value="F:hydrolase activity, acting on glycosyl bonds"/>
    <property type="evidence" value="ECO:0007669"/>
    <property type="project" value="InterPro"/>
</dbReference>
<name>A0A3E0WE43_9MICO</name>
<sequence length="714" mass="75392">MSIRRLAAAALALTLTVTGLTVAQTATAPQASALSGSSFDAGNIISDAAFFDSSTMGTSDVQSFLDSHGSSCRGTAALPCLKDFSQVTPTRAATRYCQTYTGGAGQTAAKIIVDVGVACGINPQVLLVMLQKEQGLVDASSTTAYMYRSALGYGCPDTAACDSTYYGFFNQVYAASAQFQSYTKNSSSWSYQPGRFNNILYNPNASCGSSPVFIQNQATANLYIYTPYQPNAAALANLGGQGDGCSAYGNRNFWVYYNTWFGDPLAGGLRNASFEGGDAYWGEGNGFVNHVAYRDPGVAKSGSWYFATNTPVAGRSISQDVAQTTKVGDQLSASVWVRSESGRPFVGSLAVWGLGGITEQAATPFTANGTWQQISVTLPLRASAHDSVRLELYELSTDGTLFVDAASLRFGQAPPLQNQLVVPSFEGALGPWGPGNGFVNRTVYNNAQNAHSGSWYAAMNTDVAGRSLAQVIDVTPAAGDEYSLSIWLRTEDPDPSRKMSGRLVLWGLGGATPVQNGTNFTVGATWTKVTVTTDMTQSGITQLKPEIYMTSTSNTLWADDGSLGKNILQSGSFEGGTFAGWGAGNGTINQAVYDSRTAGVQAHDGNFFAATNTKVAGNSLAQTLVVTTVVGDVYSASVWVRSSDPSAKFTGVLALWALGGQTESSQKAFTVGSTWTKVGVDLPITRAGHSSVKFELYEQTTEPVTLYVDEAQVF</sequence>
<gene>
    <name evidence="4" type="ORF">B7R25_03180</name>
</gene>
<dbReference type="Proteomes" id="UP000257080">
    <property type="component" value="Unassembled WGS sequence"/>
</dbReference>
<dbReference type="Gene3D" id="2.60.120.260">
    <property type="entry name" value="Galactose-binding domain-like"/>
    <property type="match status" value="3"/>
</dbReference>
<reference evidence="4 5" key="1">
    <citation type="submission" date="2017-04" db="EMBL/GenBank/DDBJ databases">
        <title>Comparative genome analysis of Subtercola boreus.</title>
        <authorList>
            <person name="Cho Y.-J."/>
            <person name="Cho A."/>
            <person name="Kim O.-S."/>
            <person name="Lee J.-I."/>
        </authorList>
    </citation>
    <scope>NUCLEOTIDE SEQUENCE [LARGE SCALE GENOMIC DNA]</scope>
    <source>
        <strain evidence="4 5">P28004</strain>
    </source>
</reference>
<feature type="domain" description="CBM-cenC" evidence="3">
    <location>
        <begin position="565"/>
        <end position="699"/>
    </location>
</feature>